<feature type="region of interest" description="Disordered" evidence="15">
    <location>
        <begin position="2486"/>
        <end position="2506"/>
    </location>
</feature>
<feature type="domain" description="GAIN-B" evidence="19">
    <location>
        <begin position="2032"/>
        <end position="2187"/>
    </location>
</feature>
<dbReference type="InterPro" id="IPR003915">
    <property type="entry name" value="PKD_2"/>
</dbReference>
<dbReference type="Pfam" id="PF01825">
    <property type="entry name" value="GPS"/>
    <property type="match status" value="1"/>
</dbReference>
<name>A0ABN8MBM3_9CNID</name>
<dbReference type="InterPro" id="IPR036392">
    <property type="entry name" value="PLAT/LH2_dom_sf"/>
</dbReference>
<proteinExistence type="inferred from homology"/>
<accession>A0ABN8MBM3</accession>
<gene>
    <name evidence="21" type="ORF">PEVE_00027101</name>
</gene>
<dbReference type="InterPro" id="IPR014010">
    <property type="entry name" value="REJ_dom"/>
</dbReference>
<dbReference type="Gene3D" id="2.60.220.50">
    <property type="match status" value="1"/>
</dbReference>
<feature type="transmembrane region" description="Helical" evidence="16">
    <location>
        <begin position="3129"/>
        <end position="3150"/>
    </location>
</feature>
<dbReference type="SMART" id="SM00303">
    <property type="entry name" value="GPS"/>
    <property type="match status" value="1"/>
</dbReference>
<feature type="transmembrane region" description="Helical" evidence="16">
    <location>
        <begin position="3229"/>
        <end position="3253"/>
    </location>
</feature>
<keyword evidence="5 16" id="KW-0812">Transmembrane</keyword>
<evidence type="ECO:0000256" key="16">
    <source>
        <dbReference type="SAM" id="Phobius"/>
    </source>
</evidence>
<evidence type="ECO:0000256" key="1">
    <source>
        <dbReference type="ARBA" id="ARBA00004138"/>
    </source>
</evidence>
<protein>
    <recommendedName>
        <fullName evidence="23">Polycystic kidney disease and receptor for egg jelly-related protein</fullName>
    </recommendedName>
</protein>
<evidence type="ECO:0000256" key="10">
    <source>
        <dbReference type="ARBA" id="ARBA00023157"/>
    </source>
</evidence>
<organism evidence="21 22">
    <name type="scientific">Porites evermanni</name>
    <dbReference type="NCBI Taxonomy" id="104178"/>
    <lineage>
        <taxon>Eukaryota</taxon>
        <taxon>Metazoa</taxon>
        <taxon>Cnidaria</taxon>
        <taxon>Anthozoa</taxon>
        <taxon>Hexacorallia</taxon>
        <taxon>Scleractinia</taxon>
        <taxon>Fungiina</taxon>
        <taxon>Poritidae</taxon>
        <taxon>Porites</taxon>
    </lineage>
</organism>
<keyword evidence="9 16" id="KW-0472">Membrane</keyword>
<keyword evidence="4" id="KW-1003">Cell membrane</keyword>
<feature type="compositionally biased region" description="Basic and acidic residues" evidence="15">
    <location>
        <begin position="2033"/>
        <end position="2059"/>
    </location>
</feature>
<keyword evidence="11" id="KW-0325">Glycoprotein</keyword>
<evidence type="ECO:0000256" key="13">
    <source>
        <dbReference type="PROSITE-ProRule" id="PRU00152"/>
    </source>
</evidence>
<dbReference type="PANTHER" id="PTHR46730:SF1">
    <property type="entry name" value="PLAT DOMAIN-CONTAINING PROTEIN"/>
    <property type="match status" value="1"/>
</dbReference>
<dbReference type="InterPro" id="IPR013122">
    <property type="entry name" value="PKD1_2_channel"/>
</dbReference>
<dbReference type="PROSITE" id="PS50095">
    <property type="entry name" value="PLAT"/>
    <property type="match status" value="1"/>
</dbReference>
<keyword evidence="12" id="KW-0966">Cell projection</keyword>
<keyword evidence="6" id="KW-0677">Repeat</keyword>
<dbReference type="PROSITE" id="PS50221">
    <property type="entry name" value="GAIN_B"/>
    <property type="match status" value="1"/>
</dbReference>
<feature type="transmembrane region" description="Helical" evidence="16">
    <location>
        <begin position="2453"/>
        <end position="2477"/>
    </location>
</feature>
<feature type="transmembrane region" description="Helical" evidence="16">
    <location>
        <begin position="2414"/>
        <end position="2433"/>
    </location>
</feature>
<dbReference type="InterPro" id="IPR022409">
    <property type="entry name" value="PKD/Chitinase_dom"/>
</dbReference>
<feature type="transmembrane region" description="Helical" evidence="16">
    <location>
        <begin position="2630"/>
        <end position="2653"/>
    </location>
</feature>
<reference evidence="21 22" key="1">
    <citation type="submission" date="2022-05" db="EMBL/GenBank/DDBJ databases">
        <authorList>
            <consortium name="Genoscope - CEA"/>
            <person name="William W."/>
        </authorList>
    </citation>
    <scope>NUCLEOTIDE SEQUENCE [LARGE SCALE GENOMIC DNA]</scope>
</reference>
<dbReference type="EMBL" id="CALNXI010000370">
    <property type="protein sequence ID" value="CAH3025749.1"/>
    <property type="molecule type" value="Genomic_DNA"/>
</dbReference>
<dbReference type="InterPro" id="IPR035986">
    <property type="entry name" value="PKD_dom_sf"/>
</dbReference>
<evidence type="ECO:0000256" key="11">
    <source>
        <dbReference type="ARBA" id="ARBA00023180"/>
    </source>
</evidence>
<evidence type="ECO:0000256" key="6">
    <source>
        <dbReference type="ARBA" id="ARBA00022737"/>
    </source>
</evidence>
<evidence type="ECO:0000313" key="22">
    <source>
        <dbReference type="Proteomes" id="UP001159427"/>
    </source>
</evidence>
<dbReference type="InterPro" id="IPR002859">
    <property type="entry name" value="PKD/REJ-like"/>
</dbReference>
<evidence type="ECO:0000313" key="21">
    <source>
        <dbReference type="EMBL" id="CAH3025749.1"/>
    </source>
</evidence>
<dbReference type="Pfam" id="PF02010">
    <property type="entry name" value="REJ"/>
    <property type="match status" value="1"/>
</dbReference>
<evidence type="ECO:0000256" key="9">
    <source>
        <dbReference type="ARBA" id="ARBA00023136"/>
    </source>
</evidence>
<dbReference type="Pfam" id="PF20519">
    <property type="entry name" value="Polycystin_dom"/>
    <property type="match status" value="1"/>
</dbReference>
<evidence type="ECO:0000256" key="2">
    <source>
        <dbReference type="ARBA" id="ARBA00004651"/>
    </source>
</evidence>
<keyword evidence="7 16" id="KW-1133">Transmembrane helix</keyword>
<dbReference type="SUPFAM" id="SSF49299">
    <property type="entry name" value="PKD domain"/>
    <property type="match status" value="6"/>
</dbReference>
<feature type="compositionally biased region" description="Basic and acidic residues" evidence="15">
    <location>
        <begin position="2710"/>
        <end position="2721"/>
    </location>
</feature>
<feature type="compositionally biased region" description="Acidic residues" evidence="15">
    <location>
        <begin position="1811"/>
        <end position="1821"/>
    </location>
</feature>
<dbReference type="InterPro" id="IPR057244">
    <property type="entry name" value="GAIN_B"/>
</dbReference>
<feature type="region of interest" description="Disordered" evidence="15">
    <location>
        <begin position="2033"/>
        <end position="2061"/>
    </location>
</feature>
<evidence type="ECO:0000259" key="20">
    <source>
        <dbReference type="PROSITE" id="PS51111"/>
    </source>
</evidence>
<evidence type="ECO:0000256" key="14">
    <source>
        <dbReference type="SAM" id="Coils"/>
    </source>
</evidence>
<comment type="caution">
    <text evidence="21">The sequence shown here is derived from an EMBL/GenBank/DDBJ whole genome shotgun (WGS) entry which is preliminary data.</text>
</comment>
<feature type="coiled-coil region" evidence="14">
    <location>
        <begin position="3411"/>
        <end position="3438"/>
    </location>
</feature>
<feature type="domain" description="REJ" evidence="20">
    <location>
        <begin position="1160"/>
        <end position="1918"/>
    </location>
</feature>
<keyword evidence="10" id="KW-1015">Disulfide bond</keyword>
<dbReference type="InterPro" id="IPR000203">
    <property type="entry name" value="GPS"/>
</dbReference>
<evidence type="ECO:0000259" key="19">
    <source>
        <dbReference type="PROSITE" id="PS50221"/>
    </source>
</evidence>
<dbReference type="CDD" id="cd00146">
    <property type="entry name" value="PKD"/>
    <property type="match status" value="1"/>
</dbReference>
<dbReference type="InterPro" id="IPR013783">
    <property type="entry name" value="Ig-like_fold"/>
</dbReference>
<evidence type="ECO:0000256" key="15">
    <source>
        <dbReference type="SAM" id="MobiDB-lite"/>
    </source>
</evidence>
<feature type="transmembrane region" description="Helical" evidence="16">
    <location>
        <begin position="3040"/>
        <end position="3059"/>
    </location>
</feature>
<dbReference type="PRINTS" id="PR01433">
    <property type="entry name" value="POLYCYSTIN2"/>
</dbReference>
<evidence type="ECO:0000256" key="4">
    <source>
        <dbReference type="ARBA" id="ARBA00022475"/>
    </source>
</evidence>
<comment type="subcellular location">
    <subcellularLocation>
        <location evidence="2">Cell membrane</location>
        <topology evidence="2">Multi-pass membrane protein</topology>
    </subcellularLocation>
    <subcellularLocation>
        <location evidence="1">Cell projection</location>
        <location evidence="1">Cilium</location>
    </subcellularLocation>
</comment>
<evidence type="ECO:0008006" key="23">
    <source>
        <dbReference type="Google" id="ProtNLM"/>
    </source>
</evidence>
<dbReference type="InterPro" id="IPR046338">
    <property type="entry name" value="GAIN_dom_sf"/>
</dbReference>
<feature type="domain" description="PKD" evidence="17">
    <location>
        <begin position="512"/>
        <end position="586"/>
    </location>
</feature>
<feature type="region of interest" description="Disordered" evidence="15">
    <location>
        <begin position="2703"/>
        <end position="2722"/>
    </location>
</feature>
<feature type="region of interest" description="Disordered" evidence="15">
    <location>
        <begin position="1802"/>
        <end position="1826"/>
    </location>
</feature>
<evidence type="ECO:0000256" key="5">
    <source>
        <dbReference type="ARBA" id="ARBA00022692"/>
    </source>
</evidence>
<sequence>MVIVQVPIFGLAIERITPKGYLEQFKITWLVQSGSDIQYTASFAGQQLKTFKTINETYGWAWVQSDNHVGLGEQSIIVSASNKVTVTLRSRSAVRIEKQVEPFSPVLYHSNRYIEVNESFVLFMTHTNAENGANPIYSVDPGDGRSPITTGNLKTNLSYSAYGDFMITINAFNNVSVYNTSVSIKIHKPVLLVEYLTLYTEPTVFLQPTIITAHIRRASDVICNASFSDIPNYSQIYDLRGETFWDPVSGQNNISNNPPELTFTIKRNFSATGVYSVTVTCQNRLSEKTSNIDAIVQEPVTGARWIPNEPCILGNPINITLEITSGTNTSFKVSFKGYSFIHKNVRQRAFHIIYQDIYRSVGFHQFTLTVWNRVTQPIVLHGYAIVEIPIHGLEAYVLGGPHGIEVNESVNIGIKLKNGSNPEFLVDLMDGSEATVTRKHTVVHKFNPHSLYVVNITARNNVSQEDTLLNIHVVKPVIPLQKVSISSSPTSLSNTSDIFLYLSEGSDFFCVWQFGDGSSLNSSYQRLNYYSDGKTTDKRPFQNLTFIVQHTYTSTGIFHISVKCQNRLSSEYASVPIVIQALVKGLNITKVPVQIVGREFPVYWTLLSGTNATFEVNISGATINFLHMSELWGFVRVVLANPGKYVIRVGARNLVSPIQTRSAVILAEVPVGSLTVDVSFESRDLEMDQNVTFTTQVKTGTNLVYLFDFDDGNKVKNYVGKVTHKYGYNDVYESRPNVSYEVLATASNNVSTVTVSVNVRVHKPVLPLQKVKLSAYPSNVSEQAPIILMIDQGSDFHCICYFGDEKIPRNLKLTKKVFLGEDRTPTENFRNQRYPVSYAYDKASKYRLLIECRNRLSYTNATEEIIVQDPIRNLKIFDIPAIRFNETFVISWEIANGTDAEFQITFANLTFVLFGENRTVTVSPDHYRTAGVFKVVVVAQNLVSWTAAQKTAAIQIPVQFDKVIASLPQPGGSYAGFGLRGDHFPACRSIMFEVLAKGTNLSCEWKTDDVDQQLGSKCLLSLKFYQVGAHNLSVLIKNMVSEEHANITVIIHYAIENATLQSNSPKKLKQPVEFHLSAEQLGTESCFSVDFGDGTHSLYGHPGCKVTSATSDLIVIPAVESVQFKHVYDEVGEYVVTLNASNAVSFVKLQTDVEVVYAPCASPKTGIENLGAGSNTAARSFRYDPFTVHTTVQLDCERTSKVEFNWQLISHDQNGVRSIHGANIIRTERELNIPRKGLRYGLYEVHFTAWMALPDTDKYRSTDIGFLKIVPSPLVAKIDGGNLITRGFGKEIMIEGTQSNDPDMETGQDSGLHYTWLCRSIHTQFPTIVYPNMTLRCPYDTTKLAAASSAHSRGCYGDGQFIFSGNSGTLSLDTAKMIENETYVVFLIVQKGGRTAQQYQVIEVVPGDPPVTKIECKQNCADKVNPSQRLALFATCFEGCIGRLIYEWQIYKNVSNDSAASWELVQDIRQSEVKDPSGPVFTVPKDVLEGGTGYRIRLYSRREKGVRGKTESMLLTNEVPRAGACFAFPLKGNALMTKFHIWCDGWTDADMPLSYKFFYKNEGRLVLFYYGLHNFTRAELPLGDPANNYTIEIEVKVLDFYKGEANYSLSLQSVEPDMKEDELGDKLADMTSGENSDLGKLVSVGDTQAALRLAGAVNSLLNAQSTKSPSNDTKDISARKKKRKAVRTAIVKAATSLPVNSLDGLQQSANMIASASKFKDETSTASMNASTAAFERMSQVLKASSDDLAGFDAVVSGAEALLSGMGYVLNAAGSSVVVKPPKRNATAAPPTCAPYDFTCTEPKQEANGNSTDEEETVELDEESSKSRDAANNILNMLGSVGGSVLENKLPGEQSSVISTAKLNIAVERSEPDSLGGSAIGDGLAGFQIPSTGKLFSSNVDGTVDKEMAAMNENPYTWGKKSSDISGKVVSLSFKSKGKKLKVSNLNEDDPIDIFIPRDTTVEPPKSFVYNSSLHHGWRVHKLVIEKNGTAVNVEVGLVGSDQQFEVYVSRAKIPTITKFDFWKASPNKTHHEPCNLFRHDDSPNTTEERTNTSQERVKSSGEYTNLTKTLNSSNILGHQDKRERTDLKIQDSEVSLFLPQKDLYVGTYYIGIKFTETLQGRGCYHGDYNITYTLRTFKSRCLYWNEELQKWKSDGCQVGNLTSITQTHCRCTHLTAFGSMMDVAPNPIDFSAVMDGFSSMFETGNVTVFFFILVIFLTYVLVLVWARRADKKDLQQIGVTPIASNVPYATYHYELTFFTGQRRGAGTTAQVSCLLVGERDDSGICILKDDKRPTFKQGSANAFLISVADSLGSLASLRVWHDNHGLAPAWFLKRVLVRNLQTDAVTVFICERWFALEEDDGAIMRELTPASEKDLTTFSRVFNSKLYKDFTDAHLWFSVLLKPSRSSFNRSQRASCCLCLLCTAMVASCMFYGQNTTSDESANLLLGPIEINLRSIMISIQCSLVIIPVNAVVVAMFKSIKPKKVKETKQDSEEEKPEESLSADKEEFSTIDINPRYEENSLKEKEVPLDCVKCDINELCGSKNDELVMEKQPKGIFGGKFLLFGSRKQDYVLQPTSVDSKDCEKVQETSEVSSEEKEKTKYWFWGKGKNDESDKEKKKEKKGQGFLPHWCLYIAWFLCISASITSALFTLFYSMQWGRDKSNQWFVSMVLTFSQDTLINQPAKVLLLSTAYAIFIKKSDEESDLEQSNEDPRKGVDEEWIHSSQENGIGDQDAREIELLRYRPPDEGTLSALRETQVRQKEIKRKFINLGDYLFILLVLVLVSYGNRDPASFTMRNSLEQEFMHPLTASFPQGLDDVNNLPLFLQWAQHSLIPFLYEEDWYNGEKVTNRTGFSSGRASMRLGKIRLRQVRVKNGNCSVPKIIREANLIQECNPSYDVSQNEERKYSPAWKGGIAVDEDTPKVNKRNGKGLLSPWVYMDAAESNSSLTYNGKISFFPSGGYVAEFGGTAEETKAFLTYLNSHHWMDKYTRAIFIEGTVYNPNVNLIGVMETVIEFTSANILLPRVNFMIFRLYADLNSSYAFYSACEFLFFGILLYTCYTIIKGIYQRRKEYFRNAISWLDMIFFCNGIAIVVVYILREARLKSAIGVLKKDQESFLNFSECALCSEELVFLFAFAAFIAILKFINFLSFTRCVQLLSTTIFRSIVELQSFAVMLLAIYMAYASMAFTIYAPYLEEYKSVPSTLGALTCVVMGVFDYTDFTSITDYKIVGYFFFASFSTSMIFIFTNIVITIINIVHKDVCEDEELKQEEGNFFNAILDRLVILMGFRGPPKREEPIIQEPPIAELQWKLNVQYITENQLKRLDGLINSLYTHDAMQDVLITNYLYRKREKETQSAPIMTDGDRDSGVVEQALECQERLQAKVDVNVNQKLPAKTKSTHPETALTSPNNSTEAITQLIAKKREELTLLQEEGNSNEREILLRVKVIKCLQELLEKASDNNEPARLHTYSDEQLLV</sequence>
<dbReference type="Pfam" id="PF08016">
    <property type="entry name" value="PKD_channel"/>
    <property type="match status" value="1"/>
</dbReference>
<evidence type="ECO:0000256" key="3">
    <source>
        <dbReference type="ARBA" id="ARBA00007200"/>
    </source>
</evidence>
<comment type="similarity">
    <text evidence="3">Belongs to the polycystin family.</text>
</comment>
<dbReference type="SUPFAM" id="SSF49723">
    <property type="entry name" value="Lipase/lipooxygenase domain (PLAT/LH2 domain)"/>
    <property type="match status" value="1"/>
</dbReference>
<dbReference type="InterPro" id="IPR046791">
    <property type="entry name" value="Polycystin_dom"/>
</dbReference>
<feature type="transmembrane region" description="Helical" evidence="16">
    <location>
        <begin position="3171"/>
        <end position="3193"/>
    </location>
</feature>
<feature type="transmembrane region" description="Helical" evidence="16">
    <location>
        <begin position="2206"/>
        <end position="2226"/>
    </location>
</feature>
<feature type="domain" description="PKD" evidence="17">
    <location>
        <begin position="1057"/>
        <end position="1155"/>
    </location>
</feature>
<dbReference type="InterPro" id="IPR000601">
    <property type="entry name" value="PKD_dom"/>
</dbReference>
<dbReference type="SMART" id="SM00308">
    <property type="entry name" value="LH2"/>
    <property type="match status" value="1"/>
</dbReference>
<keyword evidence="8" id="KW-0969">Cilium</keyword>
<dbReference type="Pfam" id="PF00801">
    <property type="entry name" value="PKD"/>
    <property type="match status" value="2"/>
</dbReference>
<dbReference type="PANTHER" id="PTHR46730">
    <property type="entry name" value="POLYCYSTIN-1"/>
    <property type="match status" value="1"/>
</dbReference>
<dbReference type="PROSITE" id="PS51111">
    <property type="entry name" value="REJ"/>
    <property type="match status" value="1"/>
</dbReference>
<keyword evidence="22" id="KW-1185">Reference proteome</keyword>
<evidence type="ECO:0000259" key="18">
    <source>
        <dbReference type="PROSITE" id="PS50095"/>
    </source>
</evidence>
<dbReference type="Gene3D" id="2.60.40.10">
    <property type="entry name" value="Immunoglobulins"/>
    <property type="match status" value="1"/>
</dbReference>
<feature type="domain" description="PLAT" evidence="18">
    <location>
        <begin position="2251"/>
        <end position="2368"/>
    </location>
</feature>
<dbReference type="Pfam" id="PF01477">
    <property type="entry name" value="PLAT"/>
    <property type="match status" value="1"/>
</dbReference>
<comment type="caution">
    <text evidence="13">Lacks conserved residue(s) required for the propagation of feature annotation.</text>
</comment>
<evidence type="ECO:0000256" key="7">
    <source>
        <dbReference type="ARBA" id="ARBA00022989"/>
    </source>
</evidence>
<keyword evidence="14" id="KW-0175">Coiled coil</keyword>
<evidence type="ECO:0000256" key="8">
    <source>
        <dbReference type="ARBA" id="ARBA00023069"/>
    </source>
</evidence>
<dbReference type="Gene3D" id="2.60.60.20">
    <property type="entry name" value="PLAT/LH2 domain"/>
    <property type="match status" value="1"/>
</dbReference>
<dbReference type="SMART" id="SM00089">
    <property type="entry name" value="PKD"/>
    <property type="match status" value="5"/>
</dbReference>
<dbReference type="InterPro" id="IPR001024">
    <property type="entry name" value="PLAT/LH2_dom"/>
</dbReference>
<evidence type="ECO:0000256" key="12">
    <source>
        <dbReference type="ARBA" id="ARBA00023273"/>
    </source>
</evidence>
<feature type="transmembrane region" description="Helical" evidence="16">
    <location>
        <begin position="2767"/>
        <end position="2786"/>
    </location>
</feature>
<dbReference type="Proteomes" id="UP001159427">
    <property type="component" value="Unassembled WGS sequence"/>
</dbReference>
<feature type="transmembrane region" description="Helical" evidence="16">
    <location>
        <begin position="3079"/>
        <end position="3097"/>
    </location>
</feature>
<dbReference type="PROSITE" id="PS50093">
    <property type="entry name" value="PKD"/>
    <property type="match status" value="2"/>
</dbReference>
<evidence type="ECO:0000259" key="17">
    <source>
        <dbReference type="PROSITE" id="PS50093"/>
    </source>
</evidence>